<keyword evidence="2" id="KW-0812">Transmembrane</keyword>
<sequence length="290" mass="32971">SDKVISDRRADDRDGSVKNDTQKVRDHTEGEDVAVRDVVDCMMERLDSERADLRMTEKKIKVETLDEKEEEHVPGLKRVLASSSDQITAKTPDEPSQKLMKTEDIEESNDCETATNVPGPSPDTLHPFVGEREWSDRKPDNETRKRPLMQSVGATRFPELETKKRVLMIVAEDPRKMSEKRIKVEHNDDIDSEEDILVPGLRSSRSADGKVVASDGSTGSPPKLPLKRMLKLVPTRLQTEILSSPFLNHIGVKLTAIFWIKWMSWLLMPVTNIFVFTSLFLMSSESRSWK</sequence>
<feature type="compositionally biased region" description="Basic and acidic residues" evidence="1">
    <location>
        <begin position="129"/>
        <end position="145"/>
    </location>
</feature>
<evidence type="ECO:0000256" key="2">
    <source>
        <dbReference type="SAM" id="Phobius"/>
    </source>
</evidence>
<gene>
    <name evidence="3" type="ORF">PMAYCL1PPCAC_23186</name>
    <name evidence="4" type="ORF">PMAYCL1PPCAC_23190</name>
</gene>
<evidence type="ECO:0000313" key="3">
    <source>
        <dbReference type="EMBL" id="GMR52991.1"/>
    </source>
</evidence>
<reference evidence="4" key="2">
    <citation type="submission" date="2023-06" db="EMBL/GenBank/DDBJ databases">
        <title>Genome assembly of Pristionchus species.</title>
        <authorList>
            <person name="Yoshida K."/>
            <person name="Sommer R.J."/>
        </authorList>
    </citation>
    <scope>NUCLEOTIDE SEQUENCE</scope>
    <source>
        <strain evidence="4">RS5460</strain>
    </source>
</reference>
<proteinExistence type="predicted"/>
<dbReference type="Proteomes" id="UP001328107">
    <property type="component" value="Unassembled WGS sequence"/>
</dbReference>
<organism evidence="4 5">
    <name type="scientific">Pristionchus mayeri</name>
    <dbReference type="NCBI Taxonomy" id="1317129"/>
    <lineage>
        <taxon>Eukaryota</taxon>
        <taxon>Metazoa</taxon>
        <taxon>Ecdysozoa</taxon>
        <taxon>Nematoda</taxon>
        <taxon>Chromadorea</taxon>
        <taxon>Rhabditida</taxon>
        <taxon>Rhabditina</taxon>
        <taxon>Diplogasteromorpha</taxon>
        <taxon>Diplogasteroidea</taxon>
        <taxon>Neodiplogasteridae</taxon>
        <taxon>Pristionchus</taxon>
    </lineage>
</organism>
<evidence type="ECO:0000313" key="4">
    <source>
        <dbReference type="EMBL" id="GMR52995.1"/>
    </source>
</evidence>
<name>A0AAN5I6D2_9BILA</name>
<accession>A0AAN5I6D2</accession>
<evidence type="ECO:0000313" key="5">
    <source>
        <dbReference type="Proteomes" id="UP001328107"/>
    </source>
</evidence>
<dbReference type="EMBL" id="BTRK01000005">
    <property type="protein sequence ID" value="GMR52995.1"/>
    <property type="molecule type" value="Genomic_DNA"/>
</dbReference>
<dbReference type="EMBL" id="BTRK01000005">
    <property type="protein sequence ID" value="GMR52991.1"/>
    <property type="molecule type" value="Genomic_DNA"/>
</dbReference>
<reference evidence="5" key="1">
    <citation type="submission" date="2022-10" db="EMBL/GenBank/DDBJ databases">
        <title>Genome assembly of Pristionchus species.</title>
        <authorList>
            <person name="Yoshida K."/>
            <person name="Sommer R.J."/>
        </authorList>
    </citation>
    <scope>NUCLEOTIDE SEQUENCE [LARGE SCALE GENOMIC DNA]</scope>
    <source>
        <strain evidence="3 5">RS5460</strain>
    </source>
</reference>
<evidence type="ECO:0000256" key="1">
    <source>
        <dbReference type="SAM" id="MobiDB-lite"/>
    </source>
</evidence>
<dbReference type="AlphaFoldDB" id="A0AAN5I6D2"/>
<comment type="caution">
    <text evidence="4">The sequence shown here is derived from an EMBL/GenBank/DDBJ whole genome shotgun (WGS) entry which is preliminary data.</text>
</comment>
<feature type="non-terminal residue" evidence="4">
    <location>
        <position position="1"/>
    </location>
</feature>
<feature type="region of interest" description="Disordered" evidence="1">
    <location>
        <begin position="81"/>
        <end position="149"/>
    </location>
</feature>
<keyword evidence="2" id="KW-1133">Transmembrane helix</keyword>
<feature type="region of interest" description="Disordered" evidence="1">
    <location>
        <begin position="1"/>
        <end position="30"/>
    </location>
</feature>
<feature type="transmembrane region" description="Helical" evidence="2">
    <location>
        <begin position="262"/>
        <end position="282"/>
    </location>
</feature>
<protein>
    <submittedName>
        <fullName evidence="4">Uncharacterized protein</fullName>
    </submittedName>
</protein>
<keyword evidence="2" id="KW-0472">Membrane</keyword>
<feature type="compositionally biased region" description="Basic and acidic residues" evidence="1">
    <location>
        <begin position="91"/>
        <end position="103"/>
    </location>
</feature>
<keyword evidence="5" id="KW-1185">Reference proteome</keyword>